<comment type="caution">
    <text evidence="1">The sequence shown here is derived from an EMBL/GenBank/DDBJ whole genome shotgun (WGS) entry which is preliminary data.</text>
</comment>
<protein>
    <recommendedName>
        <fullName evidence="3">ROK family protein</fullName>
    </recommendedName>
</protein>
<gene>
    <name evidence="1" type="ORF">GCM10025864_43710</name>
</gene>
<evidence type="ECO:0000313" key="2">
    <source>
        <dbReference type="Proteomes" id="UP001157091"/>
    </source>
</evidence>
<reference evidence="2" key="1">
    <citation type="journal article" date="2019" name="Int. J. Syst. Evol. Microbiol.">
        <title>The Global Catalogue of Microorganisms (GCM) 10K type strain sequencing project: providing services to taxonomists for standard genome sequencing and annotation.</title>
        <authorList>
            <consortium name="The Broad Institute Genomics Platform"/>
            <consortium name="The Broad Institute Genome Sequencing Center for Infectious Disease"/>
            <person name="Wu L."/>
            <person name="Ma J."/>
        </authorList>
    </citation>
    <scope>NUCLEOTIDE SEQUENCE [LARGE SCALE GENOMIC DNA]</scope>
    <source>
        <strain evidence="2">NBRC 106348</strain>
    </source>
</reference>
<dbReference type="Gene3D" id="3.30.420.40">
    <property type="match status" value="1"/>
</dbReference>
<dbReference type="InterPro" id="IPR043129">
    <property type="entry name" value="ATPase_NBD"/>
</dbReference>
<organism evidence="1 2">
    <name type="scientific">Luteimicrobium album</name>
    <dbReference type="NCBI Taxonomy" id="1054550"/>
    <lineage>
        <taxon>Bacteria</taxon>
        <taxon>Bacillati</taxon>
        <taxon>Actinomycetota</taxon>
        <taxon>Actinomycetes</taxon>
        <taxon>Micrococcales</taxon>
        <taxon>Luteimicrobium</taxon>
    </lineage>
</organism>
<proteinExistence type="predicted"/>
<accession>A0ABQ6I8U4</accession>
<keyword evidence="2" id="KW-1185">Reference proteome</keyword>
<sequence length="160" mass="16023">MRGAAGAAGEIGYLRSPAALEAVDPVEPSTVHHLLSVSAVLELGRRHGIDLGPDVDPGEALADVLADDGVLDALARRVAECVAPVLAMLDPGLLVLAGPPAVAGGDALAVRVEERVAAGSPWRTRVVPTGVPDGAVLRGAGTALLRGLRAGALERAGSVD</sequence>
<evidence type="ECO:0008006" key="3">
    <source>
        <dbReference type="Google" id="ProtNLM"/>
    </source>
</evidence>
<name>A0ABQ6I8U4_9MICO</name>
<dbReference type="EMBL" id="BSUK01000001">
    <property type="protein sequence ID" value="GMA26612.1"/>
    <property type="molecule type" value="Genomic_DNA"/>
</dbReference>
<dbReference type="SUPFAM" id="SSF53067">
    <property type="entry name" value="Actin-like ATPase domain"/>
    <property type="match status" value="1"/>
</dbReference>
<evidence type="ECO:0000313" key="1">
    <source>
        <dbReference type="EMBL" id="GMA26612.1"/>
    </source>
</evidence>
<dbReference type="Proteomes" id="UP001157091">
    <property type="component" value="Unassembled WGS sequence"/>
</dbReference>